<dbReference type="InterPro" id="IPR009012">
    <property type="entry name" value="GrpE_head"/>
</dbReference>
<dbReference type="GO" id="GO:0006457">
    <property type="term" value="P:protein folding"/>
    <property type="evidence" value="ECO:0007669"/>
    <property type="project" value="InterPro"/>
</dbReference>
<gene>
    <name evidence="10" type="primary">grpE</name>
    <name evidence="13" type="ORF">ATZ99_17470</name>
</gene>
<evidence type="ECO:0000256" key="9">
    <source>
        <dbReference type="ARBA" id="ARBA00076414"/>
    </source>
</evidence>
<keyword evidence="5 10" id="KW-0346">Stress response</keyword>
<dbReference type="CDD" id="cd00446">
    <property type="entry name" value="GrpE"/>
    <property type="match status" value="1"/>
</dbReference>
<dbReference type="RefSeq" id="WP_068748862.1">
    <property type="nucleotide sequence ID" value="NZ_LOHZ01000037.1"/>
</dbReference>
<dbReference type="PATRIC" id="fig|520767.4.peg.1862"/>
<reference evidence="13 14" key="1">
    <citation type="submission" date="2015-12" db="EMBL/GenBank/DDBJ databases">
        <title>Draft genome of Thermovenabulum gondwanense isolated from a red thermophilic microbial mat colonisisng an outflow channel of a bore well.</title>
        <authorList>
            <person name="Patel B.K."/>
        </authorList>
    </citation>
    <scope>NUCLEOTIDE SEQUENCE [LARGE SCALE GENOMIC DNA]</scope>
    <source>
        <strain evidence="13 14">R270</strain>
    </source>
</reference>
<protein>
    <recommendedName>
        <fullName evidence="8 10">Protein GrpE</fullName>
    </recommendedName>
    <alternativeName>
        <fullName evidence="9 10">HSP-70 cofactor</fullName>
    </alternativeName>
</protein>
<evidence type="ECO:0000256" key="12">
    <source>
        <dbReference type="SAM" id="MobiDB-lite"/>
    </source>
</evidence>
<dbReference type="NCBIfam" id="NF010738">
    <property type="entry name" value="PRK14140.1"/>
    <property type="match status" value="1"/>
</dbReference>
<keyword evidence="6 10" id="KW-0143">Chaperone</keyword>
<evidence type="ECO:0000256" key="6">
    <source>
        <dbReference type="ARBA" id="ARBA00023186"/>
    </source>
</evidence>
<dbReference type="PANTHER" id="PTHR21237">
    <property type="entry name" value="GRPE PROTEIN"/>
    <property type="match status" value="1"/>
</dbReference>
<dbReference type="InterPro" id="IPR000740">
    <property type="entry name" value="GrpE"/>
</dbReference>
<dbReference type="Gene3D" id="2.30.22.10">
    <property type="entry name" value="Head domain of nucleotide exchange factor GrpE"/>
    <property type="match status" value="1"/>
</dbReference>
<dbReference type="Gene3D" id="3.90.20.20">
    <property type="match status" value="1"/>
</dbReference>
<evidence type="ECO:0000256" key="11">
    <source>
        <dbReference type="RuleBase" id="RU004478"/>
    </source>
</evidence>
<dbReference type="OrthoDB" id="9812586at2"/>
<evidence type="ECO:0000256" key="3">
    <source>
        <dbReference type="ARBA" id="ARBA00011738"/>
    </source>
</evidence>
<feature type="region of interest" description="Disordered" evidence="12">
    <location>
        <begin position="1"/>
        <end position="32"/>
    </location>
</feature>
<proteinExistence type="inferred from homology"/>
<name>A0A161QA50_9FIRM</name>
<evidence type="ECO:0000256" key="5">
    <source>
        <dbReference type="ARBA" id="ARBA00023016"/>
    </source>
</evidence>
<keyword evidence="4 10" id="KW-0963">Cytoplasm</keyword>
<evidence type="ECO:0000256" key="7">
    <source>
        <dbReference type="ARBA" id="ARBA00053401"/>
    </source>
</evidence>
<keyword evidence="14" id="KW-1185">Reference proteome</keyword>
<dbReference type="GO" id="GO:0005737">
    <property type="term" value="C:cytoplasm"/>
    <property type="evidence" value="ECO:0007669"/>
    <property type="project" value="UniProtKB-SubCell"/>
</dbReference>
<dbReference type="PRINTS" id="PR00773">
    <property type="entry name" value="GRPEPROTEIN"/>
</dbReference>
<evidence type="ECO:0000256" key="10">
    <source>
        <dbReference type="HAMAP-Rule" id="MF_01151"/>
    </source>
</evidence>
<organism evidence="13 14">
    <name type="scientific">Thermovenabulum gondwanense</name>
    <dbReference type="NCBI Taxonomy" id="520767"/>
    <lineage>
        <taxon>Bacteria</taxon>
        <taxon>Bacillati</taxon>
        <taxon>Bacillota</taxon>
        <taxon>Clostridia</taxon>
        <taxon>Thermosediminibacterales</taxon>
        <taxon>Thermosediminibacteraceae</taxon>
        <taxon>Thermovenabulum</taxon>
    </lineage>
</organism>
<accession>A0A161QA50</accession>
<dbReference type="InterPro" id="IPR013805">
    <property type="entry name" value="GrpE_CC"/>
</dbReference>
<evidence type="ECO:0000256" key="2">
    <source>
        <dbReference type="ARBA" id="ARBA00009054"/>
    </source>
</evidence>
<dbReference type="GO" id="GO:0051087">
    <property type="term" value="F:protein-folding chaperone binding"/>
    <property type="evidence" value="ECO:0007669"/>
    <property type="project" value="InterPro"/>
</dbReference>
<evidence type="ECO:0000313" key="13">
    <source>
        <dbReference type="EMBL" id="KYO65158.1"/>
    </source>
</evidence>
<sequence length="183" mass="21691">MEEREERETIDDRGSEENKGKNPDEQIQNEKENLLNQLEEKEKIIQDYKERWLRALADYDNFRKRMEKEIKEVNLYAGEQLIKEILPILDNFERALKSAENDLNSTIEGIKLIYNQLKNLLSKYGVAEIEAEGKPFDPYYHEVVMQVQNPEYDDNIVLEVLQKGYTFHSRVIRPCLVKVVKNN</sequence>
<evidence type="ECO:0000256" key="8">
    <source>
        <dbReference type="ARBA" id="ARBA00072274"/>
    </source>
</evidence>
<dbReference type="HAMAP" id="MF_01151">
    <property type="entry name" value="GrpE"/>
    <property type="match status" value="1"/>
</dbReference>
<comment type="subcellular location">
    <subcellularLocation>
        <location evidence="1 10">Cytoplasm</location>
    </subcellularLocation>
</comment>
<dbReference type="EMBL" id="LOHZ01000037">
    <property type="protein sequence ID" value="KYO65158.1"/>
    <property type="molecule type" value="Genomic_DNA"/>
</dbReference>
<comment type="caution">
    <text evidence="13">The sequence shown here is derived from an EMBL/GenBank/DDBJ whole genome shotgun (WGS) entry which is preliminary data.</text>
</comment>
<dbReference type="STRING" id="520767.ATZ99_17470"/>
<evidence type="ECO:0000256" key="1">
    <source>
        <dbReference type="ARBA" id="ARBA00004496"/>
    </source>
</evidence>
<comment type="similarity">
    <text evidence="2 10 11">Belongs to the GrpE family.</text>
</comment>
<dbReference type="PANTHER" id="PTHR21237:SF23">
    <property type="entry name" value="GRPE PROTEIN HOMOLOG, MITOCHONDRIAL"/>
    <property type="match status" value="1"/>
</dbReference>
<dbReference type="SUPFAM" id="SSF58014">
    <property type="entry name" value="Coiled-coil domain of nucleotide exchange factor GrpE"/>
    <property type="match status" value="1"/>
</dbReference>
<dbReference type="Proteomes" id="UP000075737">
    <property type="component" value="Unassembled WGS sequence"/>
</dbReference>
<dbReference type="SUPFAM" id="SSF51064">
    <property type="entry name" value="Head domain of nucleotide exchange factor GrpE"/>
    <property type="match status" value="1"/>
</dbReference>
<dbReference type="GO" id="GO:0000774">
    <property type="term" value="F:adenyl-nucleotide exchange factor activity"/>
    <property type="evidence" value="ECO:0007669"/>
    <property type="project" value="InterPro"/>
</dbReference>
<comment type="subunit">
    <text evidence="3 10">Homodimer.</text>
</comment>
<dbReference type="GO" id="GO:0042803">
    <property type="term" value="F:protein homodimerization activity"/>
    <property type="evidence" value="ECO:0007669"/>
    <property type="project" value="InterPro"/>
</dbReference>
<dbReference type="AlphaFoldDB" id="A0A161QA50"/>
<dbReference type="FunFam" id="2.30.22.10:FF:000001">
    <property type="entry name" value="Protein GrpE"/>
    <property type="match status" value="1"/>
</dbReference>
<evidence type="ECO:0000256" key="4">
    <source>
        <dbReference type="ARBA" id="ARBA00022490"/>
    </source>
</evidence>
<dbReference type="GO" id="GO:0051082">
    <property type="term" value="F:unfolded protein binding"/>
    <property type="evidence" value="ECO:0007669"/>
    <property type="project" value="TreeGrafter"/>
</dbReference>
<comment type="function">
    <text evidence="7 10">Participates actively in the response to hyperosmotic and heat shock by preventing the aggregation of stress-denatured proteins, in association with DnaK and GrpE. It is the nucleotide exchange factor for DnaK and may function as a thermosensor. Unfolded proteins bind initially to DnaJ; upon interaction with the DnaJ-bound protein, DnaK hydrolyzes its bound ATP, resulting in the formation of a stable complex. GrpE releases ADP from DnaK; ATP binding to DnaK triggers the release of the substrate protein, thus completing the reaction cycle. Several rounds of ATP-dependent interactions between DnaJ, DnaK and GrpE are required for fully efficient folding.</text>
</comment>
<evidence type="ECO:0000313" key="14">
    <source>
        <dbReference type="Proteomes" id="UP000075737"/>
    </source>
</evidence>
<dbReference type="Pfam" id="PF01025">
    <property type="entry name" value="GrpE"/>
    <property type="match status" value="1"/>
</dbReference>